<protein>
    <submittedName>
        <fullName evidence="2">Uncharacterized protein</fullName>
    </submittedName>
</protein>
<evidence type="ECO:0000256" key="1">
    <source>
        <dbReference type="SAM" id="MobiDB-lite"/>
    </source>
</evidence>
<name>A0A2P2Q8V9_RHIMU</name>
<dbReference type="EMBL" id="GGEC01082942">
    <property type="protein sequence ID" value="MBX63426.1"/>
    <property type="molecule type" value="Transcribed_RNA"/>
</dbReference>
<dbReference type="AlphaFoldDB" id="A0A2P2Q8V9"/>
<reference evidence="2" key="1">
    <citation type="submission" date="2018-02" db="EMBL/GenBank/DDBJ databases">
        <title>Rhizophora mucronata_Transcriptome.</title>
        <authorList>
            <person name="Meera S.P."/>
            <person name="Sreeshan A."/>
            <person name="Augustine A."/>
        </authorList>
    </citation>
    <scope>NUCLEOTIDE SEQUENCE</scope>
    <source>
        <tissue evidence="2">Leaf</tissue>
    </source>
</reference>
<evidence type="ECO:0000313" key="2">
    <source>
        <dbReference type="EMBL" id="MBX63426.1"/>
    </source>
</evidence>
<feature type="region of interest" description="Disordered" evidence="1">
    <location>
        <begin position="1"/>
        <end position="56"/>
    </location>
</feature>
<organism evidence="2">
    <name type="scientific">Rhizophora mucronata</name>
    <name type="common">Asiatic mangrove</name>
    <dbReference type="NCBI Taxonomy" id="61149"/>
    <lineage>
        <taxon>Eukaryota</taxon>
        <taxon>Viridiplantae</taxon>
        <taxon>Streptophyta</taxon>
        <taxon>Embryophyta</taxon>
        <taxon>Tracheophyta</taxon>
        <taxon>Spermatophyta</taxon>
        <taxon>Magnoliopsida</taxon>
        <taxon>eudicotyledons</taxon>
        <taxon>Gunneridae</taxon>
        <taxon>Pentapetalae</taxon>
        <taxon>rosids</taxon>
        <taxon>fabids</taxon>
        <taxon>Malpighiales</taxon>
        <taxon>Rhizophoraceae</taxon>
        <taxon>Rhizophora</taxon>
    </lineage>
</organism>
<sequence length="56" mass="5739">MLEGFNKTGESRSSAGLNPGGIAKKEGEIAGAGRIDLNFGTPDPVLSAILSANPRR</sequence>
<accession>A0A2P2Q8V9</accession>
<proteinExistence type="predicted"/>